<dbReference type="Proteomes" id="UP001461498">
    <property type="component" value="Unassembled WGS sequence"/>
</dbReference>
<evidence type="ECO:0000256" key="8">
    <source>
        <dbReference type="SAM" id="Phobius"/>
    </source>
</evidence>
<feature type="domain" description="TMEM131 second Ig-like" evidence="10">
    <location>
        <begin position="176"/>
        <end position="265"/>
    </location>
</feature>
<dbReference type="InterPro" id="IPR039877">
    <property type="entry name" value="TMEM131-like"/>
</dbReference>
<evidence type="ECO:0000259" key="9">
    <source>
        <dbReference type="Pfam" id="PF12371"/>
    </source>
</evidence>
<evidence type="ECO:0000256" key="3">
    <source>
        <dbReference type="ARBA" id="ARBA00022692"/>
    </source>
</evidence>
<evidence type="ECO:0000256" key="1">
    <source>
        <dbReference type="ARBA" id="ARBA00004479"/>
    </source>
</evidence>
<evidence type="ECO:0000259" key="10">
    <source>
        <dbReference type="Pfam" id="PF24495"/>
    </source>
</evidence>
<feature type="compositionally biased region" description="Polar residues" evidence="7">
    <location>
        <begin position="1138"/>
        <end position="1148"/>
    </location>
</feature>
<dbReference type="EMBL" id="JAPXFL010000013">
    <property type="protein sequence ID" value="KAK9497853.1"/>
    <property type="molecule type" value="Genomic_DNA"/>
</dbReference>
<dbReference type="Pfam" id="PF24501">
    <property type="entry name" value="Ig_TMEM131L_5"/>
    <property type="match status" value="1"/>
</dbReference>
<evidence type="ECO:0000256" key="4">
    <source>
        <dbReference type="ARBA" id="ARBA00022729"/>
    </source>
</evidence>
<dbReference type="PANTHER" id="PTHR22050">
    <property type="entry name" value="RW1 PROTEIN HOMOLOG"/>
    <property type="match status" value="1"/>
</dbReference>
<feature type="transmembrane region" description="Helical" evidence="8">
    <location>
        <begin position="1071"/>
        <end position="1093"/>
    </location>
</feature>
<feature type="domain" description="TMEM131L third Ig-like" evidence="11">
    <location>
        <begin position="410"/>
        <end position="496"/>
    </location>
</feature>
<evidence type="ECO:0000313" key="14">
    <source>
        <dbReference type="EMBL" id="KAK9497853.1"/>
    </source>
</evidence>
<keyword evidence="15" id="KW-1185">Reference proteome</keyword>
<dbReference type="Pfam" id="PF24498">
    <property type="entry name" value="Ig_TMEM131L_3"/>
    <property type="match status" value="1"/>
</dbReference>
<dbReference type="InterPro" id="IPR056311">
    <property type="entry name" value="TMEM131_Ig_2"/>
</dbReference>
<evidence type="ECO:0000259" key="13">
    <source>
        <dbReference type="Pfam" id="PF24501"/>
    </source>
</evidence>
<feature type="compositionally biased region" description="Low complexity" evidence="7">
    <location>
        <begin position="1309"/>
        <end position="1318"/>
    </location>
</feature>
<feature type="compositionally biased region" description="Low complexity" evidence="7">
    <location>
        <begin position="1413"/>
        <end position="1429"/>
    </location>
</feature>
<feature type="compositionally biased region" description="Basic and acidic residues" evidence="7">
    <location>
        <begin position="1447"/>
        <end position="1459"/>
    </location>
</feature>
<gene>
    <name evidence="14" type="ORF">O3M35_003765</name>
</gene>
<dbReference type="InterPro" id="IPR013783">
    <property type="entry name" value="Ig-like_fold"/>
</dbReference>
<feature type="domain" description="TMEM131L fourth Ig-like" evidence="12">
    <location>
        <begin position="786"/>
        <end position="923"/>
    </location>
</feature>
<evidence type="ECO:0000256" key="6">
    <source>
        <dbReference type="ARBA" id="ARBA00023136"/>
    </source>
</evidence>
<evidence type="ECO:0000256" key="5">
    <source>
        <dbReference type="ARBA" id="ARBA00022989"/>
    </source>
</evidence>
<comment type="caution">
    <text evidence="14">The sequence shown here is derived from an EMBL/GenBank/DDBJ whole genome shotgun (WGS) entry which is preliminary data.</text>
</comment>
<dbReference type="GO" id="GO:0016020">
    <property type="term" value="C:membrane"/>
    <property type="evidence" value="ECO:0007669"/>
    <property type="project" value="UniProtKB-SubCell"/>
</dbReference>
<keyword evidence="3 8" id="KW-0812">Transmembrane</keyword>
<evidence type="ECO:0000313" key="15">
    <source>
        <dbReference type="Proteomes" id="UP001461498"/>
    </source>
</evidence>
<dbReference type="Pfam" id="PF24495">
    <property type="entry name" value="Ig_TMEM131_2"/>
    <property type="match status" value="1"/>
</dbReference>
<evidence type="ECO:0000256" key="2">
    <source>
        <dbReference type="ARBA" id="ARBA00006682"/>
    </source>
</evidence>
<dbReference type="InterPro" id="IPR055437">
    <property type="entry name" value="TMEM131L_Ig_5"/>
</dbReference>
<accession>A0AAW1CM01</accession>
<feature type="domain" description="Transmembrane protein 131-like N-terminal" evidence="9">
    <location>
        <begin position="76"/>
        <end position="159"/>
    </location>
</feature>
<feature type="domain" description="TMEM131L fifth Ig-like" evidence="13">
    <location>
        <begin position="976"/>
        <end position="1037"/>
    </location>
</feature>
<keyword evidence="6 8" id="KW-0472">Membrane</keyword>
<reference evidence="14 15" key="1">
    <citation type="submission" date="2022-12" db="EMBL/GenBank/DDBJ databases">
        <title>Chromosome-level genome assembly of true bugs.</title>
        <authorList>
            <person name="Ma L."/>
            <person name="Li H."/>
        </authorList>
    </citation>
    <scope>NUCLEOTIDE SEQUENCE [LARGE SCALE GENOMIC DNA]</scope>
    <source>
        <strain evidence="14">Lab_2022b</strain>
    </source>
</reference>
<dbReference type="PANTHER" id="PTHR22050:SF0">
    <property type="entry name" value="TRANSMEMBRANE PROTEIN 131 HOMOLOG"/>
    <property type="match status" value="1"/>
</dbReference>
<feature type="compositionally biased region" description="Polar residues" evidence="7">
    <location>
        <begin position="1242"/>
        <end position="1255"/>
    </location>
</feature>
<keyword evidence="5 8" id="KW-1133">Transmembrane helix</keyword>
<dbReference type="InterPro" id="IPR022113">
    <property type="entry name" value="TMEM131L_N"/>
</dbReference>
<feature type="region of interest" description="Disordered" evidence="7">
    <location>
        <begin position="1125"/>
        <end position="1160"/>
    </location>
</feature>
<sequence length="1695" mass="187355">MVVKLVYCYGSFIIFLDTVAKSYLSTNSHSFYSSSEDVRYLVESIPSSIHKDLTGASDIKIQNILDDSLYSSKNNLRFQPTVLDFKARHLGVPHNERVSIINTSCNKTVYMSSISANTVHFHSSFFQDKVIPPLGNTTFNVVFLGREEGIIESHLFIHTSEGTFKYIVRGENIGSPYRLRQFSGIKLPLNATYTPLIYMHNPHSTPLQLMEVYSSGGEFHLELPSGELEGPKHIWNIPAYLTKPIIRLKFHANSQRNHTAYLRLKVDKSGETLVIPVDVEVGPVCGLYSTDDLIDFGIGGSEHPPKEVNVYLKNSWKKPIRVQNVIAMPVSKALKINFQPVKVPPDNQSTLVAVLRFDWKIAHETGHTSGKILIKSGHTGQKLVLTYTAKVLSGGLLVGQSEARFMPEKGNNQTHVVNLTNNFNIPVAITNATLDPDAKEYFKINNFTATIITPGKSKPVLFIGLQKETLPAQLRLQTSLLIHTNISIISIPILCYDGKLNKLIPSETNDTELYLGTVGSGNVKTVHFALINENPVTVQIKDVVVNISKASVRLVALKNGNVTLETLTRVSETYNSSIEQPYVGPGYYCIVELSVEAGNSPGHIQGMVSIFTDHETISIPVFMRVEHGSLTIITDPVQFVDCFPSAICIAEVRVESKFGLGMAVTGVTSIPYQPRLGFVPTSPPLIPPFSNTLLGHLTWDMSGVESYLSSSSNSTGGDNWLSTLALGSECLELDIGLLRSRYSRYEAWSSVPTSVSLRLDTTEVRGLSFTATVSPGWPSLSPQTFLNLPLTRVGDVSVANLTLVNPASSQPVMVQLVLGHNYPSPALLLHVLPSSLRPSSNRSYETISDDSEDVFQISVDGDSIVPPGIEPHKKSITFMLMPLSNVSLKIYFKPVRAHLTSSILIIRNNLTILEVVELIGSGAYVQFKFGNRKPGSPTPLLFELVDKQLKECETSGEKGNNLMPNLTVQRSFTARNTGVLPITITTFTINGLPCQGYGFRILNCQPFHLPPNSSKKIDIAFTPDFTLSRVTRLLTILALDMSANYTLMATLPPSLLGACAHVIGRPIWEPFIYYCAVTFMISLFLCVLTASILESNRILRDTIIALSREHSVQPILDLRSVGSEMNDTTEVQERRSTDNPSKVVQWDSSPERDNEVSKENQKSLENSSLLQCNNKFQMSQSLLGKKKSERSLCVKKLSDINECSNDKILWDRNCSRTSGNHCSKSSKSGICITTEPYTPLTNIKTSRETSQSKTDNIFKSKNDQTQRFLDMASSKKQKKKNGSSPNEENKKKSTETVFTASNDFEEVESSSASSDSSSNDGGDKEVDSMFFRTVRHHLETKTGTNNIRPGVLRPFKNVKTGSEISPKCLRKSSGISFNPPEKNRSNSTDNDWEIEEDDSITKATLVKNSRRLNSLTKPSKKPTSNSSSLRVKTDPVQTKAKTSVTSERVKTMARKDKGQVSKKRTEKYDKHVPLSKGLSCDGIPPPPPAPVWTTSFSDVVQRSDTSYSSVVSLRSNSLGQQLSNNVNQQSNTNLGTIGAKPQMNMTGAWNSWANVAETIQCPPALQHTVGNSLFTTDSASCVTANCYDNSLWSELNELQVPDLQINAHTDVNQQFNNPNEERTWPVMPSLWEPLYTPPTVENAPPVWGSDVWGPPAPPAPQEELPHHTAEFDPFRSLSNIWTQHNSSIWKPPSTN</sequence>
<keyword evidence="4" id="KW-0732">Signal</keyword>
<comment type="subcellular location">
    <subcellularLocation>
        <location evidence="1">Membrane</location>
        <topology evidence="1">Single-pass type I membrane protein</topology>
    </subcellularLocation>
</comment>
<dbReference type="Pfam" id="PF12371">
    <property type="entry name" value="TMEM131_like_N"/>
    <property type="match status" value="1"/>
</dbReference>
<feature type="region of interest" description="Disordered" evidence="7">
    <location>
        <begin position="1242"/>
        <end position="1325"/>
    </location>
</feature>
<evidence type="ECO:0000259" key="11">
    <source>
        <dbReference type="Pfam" id="PF24498"/>
    </source>
</evidence>
<dbReference type="Gene3D" id="2.60.40.10">
    <property type="entry name" value="Immunoglobulins"/>
    <property type="match status" value="1"/>
</dbReference>
<evidence type="ECO:0008006" key="16">
    <source>
        <dbReference type="Google" id="ProtNLM"/>
    </source>
</evidence>
<proteinExistence type="inferred from homology"/>
<evidence type="ECO:0000259" key="12">
    <source>
        <dbReference type="Pfam" id="PF24499"/>
    </source>
</evidence>
<feature type="compositionally biased region" description="Polar residues" evidence="7">
    <location>
        <begin position="1435"/>
        <end position="1446"/>
    </location>
</feature>
<name>A0AAW1CM01_9HEMI</name>
<feature type="region of interest" description="Disordered" evidence="7">
    <location>
        <begin position="1363"/>
        <end position="1468"/>
    </location>
</feature>
<feature type="compositionally biased region" description="Basic and acidic residues" evidence="7">
    <location>
        <begin position="1149"/>
        <end position="1160"/>
    </location>
</feature>
<dbReference type="Pfam" id="PF24499">
    <property type="entry name" value="Ig_TMEM131L_4"/>
    <property type="match status" value="1"/>
</dbReference>
<dbReference type="InterPro" id="IPR055436">
    <property type="entry name" value="Ig_TMEM131L_4"/>
</dbReference>
<protein>
    <recommendedName>
        <fullName evidence="16">Transmembrane protein 131</fullName>
    </recommendedName>
</protein>
<evidence type="ECO:0000256" key="7">
    <source>
        <dbReference type="SAM" id="MobiDB-lite"/>
    </source>
</evidence>
<organism evidence="14 15">
    <name type="scientific">Rhynocoris fuscipes</name>
    <dbReference type="NCBI Taxonomy" id="488301"/>
    <lineage>
        <taxon>Eukaryota</taxon>
        <taxon>Metazoa</taxon>
        <taxon>Ecdysozoa</taxon>
        <taxon>Arthropoda</taxon>
        <taxon>Hexapoda</taxon>
        <taxon>Insecta</taxon>
        <taxon>Pterygota</taxon>
        <taxon>Neoptera</taxon>
        <taxon>Paraneoptera</taxon>
        <taxon>Hemiptera</taxon>
        <taxon>Heteroptera</taxon>
        <taxon>Panheteroptera</taxon>
        <taxon>Cimicomorpha</taxon>
        <taxon>Reduviidae</taxon>
        <taxon>Harpactorinae</taxon>
        <taxon>Harpactorini</taxon>
        <taxon>Rhynocoris</taxon>
    </lineage>
</organism>
<comment type="similarity">
    <text evidence="2">Belongs to the TMEM131 family.</text>
</comment>
<dbReference type="InterPro" id="IPR055435">
    <property type="entry name" value="Ig_TMEM131L_3"/>
</dbReference>